<dbReference type="GO" id="GO:0005737">
    <property type="term" value="C:cytoplasm"/>
    <property type="evidence" value="ECO:0007669"/>
    <property type="project" value="UniProtKB-SubCell"/>
</dbReference>
<dbReference type="HAMAP" id="MF_00187">
    <property type="entry name" value="FdhD"/>
    <property type="match status" value="1"/>
</dbReference>
<evidence type="ECO:0000256" key="2">
    <source>
        <dbReference type="ARBA" id="ARBA00023150"/>
    </source>
</evidence>
<dbReference type="Pfam" id="PF02634">
    <property type="entry name" value="FdhD-NarQ"/>
    <property type="match status" value="1"/>
</dbReference>
<dbReference type="GO" id="GO:0016783">
    <property type="term" value="F:sulfurtransferase activity"/>
    <property type="evidence" value="ECO:0007669"/>
    <property type="project" value="InterPro"/>
</dbReference>
<comment type="subcellular location">
    <subcellularLocation>
        <location evidence="3">Cytoplasm</location>
    </subcellularLocation>
</comment>
<feature type="binding site" evidence="3">
    <location>
        <begin position="256"/>
        <end position="261"/>
    </location>
    <ligand>
        <name>Mo-bis(molybdopterin guanine dinucleotide)</name>
        <dbReference type="ChEBI" id="CHEBI:60539"/>
    </ligand>
</feature>
<comment type="similarity">
    <text evidence="3">Belongs to the FdhD family.</text>
</comment>
<keyword evidence="5" id="KW-1185">Reference proteome</keyword>
<evidence type="ECO:0000256" key="3">
    <source>
        <dbReference type="HAMAP-Rule" id="MF_00187"/>
    </source>
</evidence>
<evidence type="ECO:0000313" key="5">
    <source>
        <dbReference type="Proteomes" id="UP000076625"/>
    </source>
</evidence>
<gene>
    <name evidence="3" type="primary">fdhD</name>
    <name evidence="4" type="ORF">AVW16_00375</name>
</gene>
<protein>
    <recommendedName>
        <fullName evidence="3">Sulfur carrier protein FdhD</fullName>
    </recommendedName>
</protein>
<dbReference type="Proteomes" id="UP000076625">
    <property type="component" value="Unassembled WGS sequence"/>
</dbReference>
<comment type="caution">
    <text evidence="4">The sequence shown here is derived from an EMBL/GenBank/DDBJ whole genome shotgun (WGS) entry which is preliminary data.</text>
</comment>
<dbReference type="PIRSF" id="PIRSF015626">
    <property type="entry name" value="FdhD"/>
    <property type="match status" value="1"/>
</dbReference>
<feature type="active site" description="Cysteine persulfide intermediate" evidence="3">
    <location>
        <position position="119"/>
    </location>
</feature>
<dbReference type="NCBIfam" id="TIGR00129">
    <property type="entry name" value="fdhD_narQ"/>
    <property type="match status" value="1"/>
</dbReference>
<dbReference type="AlphaFoldDB" id="A0A163CEJ8"/>
<keyword evidence="4" id="KW-0808">Transferase</keyword>
<keyword evidence="2 3" id="KW-0501">Molybdenum cofactor biosynthesis</keyword>
<accession>A0A163CEJ8</accession>
<sequence>MPTAMTPTDPAADNLPDRASLPVWRGPGDWADDALIAEVPVALVYNGVAHAVMMATPTELELFALGFSLSEGIAACPANVYDVEIVAVAGGVEARIELAAADFMALKARRRQLAGRTGCGLCGVERLAEVLRPLPPLPFSATLSLDALQAGLAALAAAQPLNAATGAAHAAAWLAPDGALEAVFEDVGRHVALDKLLGWRARGGVRAGAALVTSRASYEMAHKAACCGVEILAAVSAPTALAVELAGRLGLTLIGFARPGRANVYTHSSRVAGPR</sequence>
<dbReference type="SUPFAM" id="SSF53927">
    <property type="entry name" value="Cytidine deaminase-like"/>
    <property type="match status" value="1"/>
</dbReference>
<dbReference type="Gene3D" id="3.40.140.10">
    <property type="entry name" value="Cytidine Deaminase, domain 2"/>
    <property type="match status" value="1"/>
</dbReference>
<evidence type="ECO:0000256" key="1">
    <source>
        <dbReference type="ARBA" id="ARBA00022490"/>
    </source>
</evidence>
<keyword evidence="1 3" id="KW-0963">Cytoplasm</keyword>
<dbReference type="GO" id="GO:0006777">
    <property type="term" value="P:Mo-molybdopterin cofactor biosynthetic process"/>
    <property type="evidence" value="ECO:0007669"/>
    <property type="project" value="UniProtKB-UniRule"/>
</dbReference>
<name>A0A163CEJ8_9NEIS</name>
<dbReference type="Gene3D" id="3.10.20.10">
    <property type="match status" value="1"/>
</dbReference>
<comment type="function">
    <text evidence="3">Required for formate dehydrogenase (FDH) activity. Acts as a sulfur carrier protein that transfers sulfur from IscS to the molybdenum cofactor prior to its insertion into FDH.</text>
</comment>
<dbReference type="PANTHER" id="PTHR30592">
    <property type="entry name" value="FORMATE DEHYDROGENASE"/>
    <property type="match status" value="1"/>
</dbReference>
<dbReference type="PANTHER" id="PTHR30592:SF1">
    <property type="entry name" value="SULFUR CARRIER PROTEIN FDHD"/>
    <property type="match status" value="1"/>
</dbReference>
<proteinExistence type="inferred from homology"/>
<dbReference type="InterPro" id="IPR016193">
    <property type="entry name" value="Cytidine_deaminase-like"/>
</dbReference>
<dbReference type="STRING" id="1452487.AVW16_00375"/>
<dbReference type="EMBL" id="LQQU01000023">
    <property type="protein sequence ID" value="KZE31677.1"/>
    <property type="molecule type" value="Genomic_DNA"/>
</dbReference>
<dbReference type="InterPro" id="IPR003786">
    <property type="entry name" value="FdhD"/>
</dbReference>
<dbReference type="GO" id="GO:0097163">
    <property type="term" value="F:sulfur carrier activity"/>
    <property type="evidence" value="ECO:0007669"/>
    <property type="project" value="UniProtKB-UniRule"/>
</dbReference>
<reference evidence="5" key="1">
    <citation type="submission" date="2016-01" db="EMBL/GenBank/DDBJ databases">
        <title>Draft genome of Chromobacterium sp. F49.</title>
        <authorList>
            <person name="Hong K.W."/>
        </authorList>
    </citation>
    <scope>NUCLEOTIDE SEQUENCE [LARGE SCALE GENOMIC DNA]</scope>
    <source>
        <strain evidence="5">CN10</strain>
    </source>
</reference>
<evidence type="ECO:0000313" key="4">
    <source>
        <dbReference type="EMBL" id="KZE31677.1"/>
    </source>
</evidence>
<organism evidence="4 5">
    <name type="scientific">Crenobacter luteus</name>
    <dbReference type="NCBI Taxonomy" id="1452487"/>
    <lineage>
        <taxon>Bacteria</taxon>
        <taxon>Pseudomonadati</taxon>
        <taxon>Pseudomonadota</taxon>
        <taxon>Betaproteobacteria</taxon>
        <taxon>Neisseriales</taxon>
        <taxon>Neisseriaceae</taxon>
        <taxon>Crenobacter</taxon>
    </lineage>
</organism>